<reference evidence="2" key="1">
    <citation type="journal article" date="2003" name="Appl. Microbiol. Biotechnol.">
        <title>The Corynebacterium glutamicum genome: features and impacts on biotechnological processes.</title>
        <authorList>
            <person name="Ikeda M."/>
            <person name="Nakagawa S."/>
        </authorList>
    </citation>
    <scope>NUCLEOTIDE SEQUENCE [LARGE SCALE GENOMIC DNA]</scope>
    <source>
        <strain evidence="2">ATCC 13032 / DSM 20300 / BCRC 11384 / JCM 1318 / LMG 3730 / NCIMB 10025</strain>
    </source>
</reference>
<dbReference type="HOGENOM" id="CLU_116177_0_0_11"/>
<evidence type="ECO:0000313" key="1">
    <source>
        <dbReference type="EMBL" id="BAB97949.1"/>
    </source>
</evidence>
<organism evidence="1 2">
    <name type="scientific">Corynebacterium glutamicum (strain ATCC 13032 / DSM 20300 / JCM 1318 / BCRC 11384 / CCUG 27702 / LMG 3730 / NBRC 12168 / NCIMB 10025 / NRRL B-2784 / 534)</name>
    <dbReference type="NCBI Taxonomy" id="196627"/>
    <lineage>
        <taxon>Bacteria</taxon>
        <taxon>Bacillati</taxon>
        <taxon>Actinomycetota</taxon>
        <taxon>Actinomycetes</taxon>
        <taxon>Mycobacteriales</taxon>
        <taxon>Corynebacteriaceae</taxon>
        <taxon>Corynebacterium</taxon>
    </lineage>
</organism>
<protein>
    <submittedName>
        <fullName evidence="1">Uncharacterized protein</fullName>
    </submittedName>
</protein>
<gene>
    <name evidence="1" type="ordered locus">Cgl0557</name>
</gene>
<dbReference type="EMBL" id="BA000036">
    <property type="protein sequence ID" value="BAB97949.1"/>
    <property type="molecule type" value="Genomic_DNA"/>
</dbReference>
<keyword evidence="2" id="KW-1185">Reference proteome</keyword>
<proteinExistence type="predicted"/>
<dbReference type="AlphaFoldDB" id="Q8NSW0"/>
<name>Q8NSW0_CORGL</name>
<sequence>MLSTYHRRFSSTREEILFAQCLEGTSVDLFDFAFSLNVDDLVTVVIDQRSSLVAVDTETGADGLFVVISATTGQHALHDDVFRNLVVNNTIEGLASFGKQVSQDVSLLNGAWETIQKEAFCSIGLSKAGSNHTCSHVGWNQLASVDVLLGLDTQRGTFANVGAEKIASRNVRNAKLLRENCSLGALTSTGRSEEYESHYFRSPS</sequence>
<dbReference type="Proteomes" id="UP000000582">
    <property type="component" value="Chromosome"/>
</dbReference>
<dbReference type="KEGG" id="cgl:Cgl0557"/>
<accession>Q8NSW0</accession>
<evidence type="ECO:0000313" key="2">
    <source>
        <dbReference type="Proteomes" id="UP000000582"/>
    </source>
</evidence>
<dbReference type="BioCyc" id="CORYNE:G18NG-10118-MONOMER"/>